<gene>
    <name evidence="1" type="ORF">H4O21_05560</name>
</gene>
<protein>
    <recommendedName>
        <fullName evidence="3">Lipoprotein</fullName>
    </recommendedName>
</protein>
<organism evidence="1 2">
    <name type="scientific">Oceanospirillum sediminis</name>
    <dbReference type="NCBI Taxonomy" id="2760088"/>
    <lineage>
        <taxon>Bacteria</taxon>
        <taxon>Pseudomonadati</taxon>
        <taxon>Pseudomonadota</taxon>
        <taxon>Gammaproteobacteria</taxon>
        <taxon>Oceanospirillales</taxon>
        <taxon>Oceanospirillaceae</taxon>
        <taxon>Oceanospirillum</taxon>
    </lineage>
</organism>
<dbReference type="Proteomes" id="UP000565262">
    <property type="component" value="Unassembled WGS sequence"/>
</dbReference>
<evidence type="ECO:0008006" key="3">
    <source>
        <dbReference type="Google" id="ProtNLM"/>
    </source>
</evidence>
<proteinExistence type="predicted"/>
<dbReference type="EMBL" id="JACJFM010000005">
    <property type="protein sequence ID" value="MBB1486068.1"/>
    <property type="molecule type" value="Genomic_DNA"/>
</dbReference>
<sequence>MSRILYLLVAGIILQGCATTGIAWQHPTASPEQYYSDRSTCKLMSSHELDELYIPVQHSFNTGITGEFIQNTPSGTINLYEQEQAFQECMHSKGYSPSSEPAPAKQLSE</sequence>
<dbReference type="RefSeq" id="WP_182807851.1">
    <property type="nucleotide sequence ID" value="NZ_JACJFM010000005.1"/>
</dbReference>
<evidence type="ECO:0000313" key="1">
    <source>
        <dbReference type="EMBL" id="MBB1486068.1"/>
    </source>
</evidence>
<dbReference type="AlphaFoldDB" id="A0A839IM85"/>
<keyword evidence="2" id="KW-1185">Reference proteome</keyword>
<dbReference type="PROSITE" id="PS51257">
    <property type="entry name" value="PROKAR_LIPOPROTEIN"/>
    <property type="match status" value="1"/>
</dbReference>
<reference evidence="1 2" key="1">
    <citation type="submission" date="2020-08" db="EMBL/GenBank/DDBJ databases">
        <title>Oceanospirillum sp. nov. isolated from marine sediment.</title>
        <authorList>
            <person name="Ji X."/>
        </authorList>
    </citation>
    <scope>NUCLEOTIDE SEQUENCE [LARGE SCALE GENOMIC DNA]</scope>
    <source>
        <strain evidence="1 2">D5</strain>
    </source>
</reference>
<evidence type="ECO:0000313" key="2">
    <source>
        <dbReference type="Proteomes" id="UP000565262"/>
    </source>
</evidence>
<comment type="caution">
    <text evidence="1">The sequence shown here is derived from an EMBL/GenBank/DDBJ whole genome shotgun (WGS) entry which is preliminary data.</text>
</comment>
<name>A0A839IM85_9GAMM</name>
<accession>A0A839IM85</accession>